<proteinExistence type="predicted"/>
<feature type="compositionally biased region" description="Acidic residues" evidence="1">
    <location>
        <begin position="956"/>
        <end position="965"/>
    </location>
</feature>
<feature type="compositionally biased region" description="Low complexity" evidence="1">
    <location>
        <begin position="525"/>
        <end position="534"/>
    </location>
</feature>
<feature type="compositionally biased region" description="Low complexity" evidence="1">
    <location>
        <begin position="152"/>
        <end position="163"/>
    </location>
</feature>
<dbReference type="EMBL" id="OU896718">
    <property type="protein sequence ID" value="CAG9815564.1"/>
    <property type="molecule type" value="Genomic_DNA"/>
</dbReference>
<sequence length="1010" mass="112985">MLYVPHLLVKKGLTESHVQPTTIARRTFAHRDDVECESDREIACPAKRRKHDFFLTLPNTDEDLSSLSRSSSLLQFESLEKQCQEICNSSPSIYSQYSFDSLDNNNSTLSPNSLNSPSTEDEPDYYKTLKIDVPRRKQTSRDSLLQNALRYSGSDSSDSDMTLDTSRSFDNLKTWRSYESLPNKGGGAREKISVENLSEDSGYGDHLTKSSSTNNLKEKLLLDLRMMKSYPEKRNSYVGFTAYDGEYLQDNFSGNFGVSYQDLTSFKDNQLDSLKTSPLIDHFNMKKQRSHFTNDISDVLTKILKLDAHQECDRKSNYKTSFSSSSEPSLFQTDSKENEVNTVCVSSVPKDLNFISELTKSANREASDSVAAKDWNLADLRFDFPKENNEIVVEKEDTENMSHYKREGSYSEAMSNRVDLSDDEHSLYNRRKPKLPKSPIVEFDKRVLKAISEQSLQSILSSSQNLPQNDSFLEEAYTSTPISKKQRNVASTPNLALPDQIELAQKYFDEERRKSVHDVRRKGSIIKSSTSTSGMSDGEDKTLMSVKSFSGSANSKGVHFSPVVSEVNWRDDSVSTVTPDRESSYSLGSSSPERRRSPPKEIVKPTPRFATPVRLSYSQPDLSDNDSCRREFVDSLKSLREDNMSKSQPDVNRLRRRGSQLIKKDKDGSVIKAYVDGDGIQYKHTHLDIGIGFGPHHATAEKAAETSGQRRAFKPVDAMEAQDAFRKAEHAQDARKDVASKQSKASGKIGGFFSRLASFRFNLKRGAEEKAKLKKKTAGNNAAISNPHQQRIATKDDYIYIPLKGPPAAENNNHRSQLAAITAKPPLPKQPPPRVVHASVKAHAPASANAHASANFKAHAPANVNAHASGRSQRRRTIDCAVPMEEPMGLIETDLDTEVTVITSGANAKTRSLLDLGPQPRRLNLAPGDAGQDHQPNRPHKSMEFLLDKQNLRVVEEDEEEDEEESKSSGCPNIGGCHLFPPERSSAVRIRTFLFMCSPQQSKLLQGQFM</sequence>
<dbReference type="Proteomes" id="UP001153737">
    <property type="component" value="Chromosome 12"/>
</dbReference>
<feature type="region of interest" description="Disordered" evidence="1">
    <location>
        <begin position="570"/>
        <end position="626"/>
    </location>
</feature>
<feature type="compositionally biased region" description="Low complexity" evidence="1">
    <location>
        <begin position="106"/>
        <end position="118"/>
    </location>
</feature>
<feature type="region of interest" description="Disordered" evidence="1">
    <location>
        <begin position="917"/>
        <end position="940"/>
    </location>
</feature>
<feature type="compositionally biased region" description="Basic and acidic residues" evidence="1">
    <location>
        <begin position="931"/>
        <end position="940"/>
    </location>
</feature>
<reference evidence="2" key="2">
    <citation type="submission" date="2022-10" db="EMBL/GenBank/DDBJ databases">
        <authorList>
            <consortium name="ENA_rothamsted_submissions"/>
            <consortium name="culmorum"/>
            <person name="King R."/>
        </authorList>
    </citation>
    <scope>NUCLEOTIDE SEQUENCE</scope>
</reference>
<evidence type="ECO:0000256" key="1">
    <source>
        <dbReference type="SAM" id="MobiDB-lite"/>
    </source>
</evidence>
<keyword evidence="3" id="KW-1185">Reference proteome</keyword>
<accession>A0A9N9SFX9</accession>
<feature type="region of interest" description="Disordered" evidence="1">
    <location>
        <begin position="514"/>
        <end position="539"/>
    </location>
</feature>
<feature type="region of interest" description="Disordered" evidence="1">
    <location>
        <begin position="106"/>
        <end position="163"/>
    </location>
</feature>
<dbReference type="AlphaFoldDB" id="A0A9N9SFX9"/>
<protein>
    <submittedName>
        <fullName evidence="2">Uncharacterized protein</fullName>
    </submittedName>
</protein>
<reference evidence="2" key="1">
    <citation type="submission" date="2022-01" db="EMBL/GenBank/DDBJ databases">
        <authorList>
            <person name="King R."/>
        </authorList>
    </citation>
    <scope>NUCLEOTIDE SEQUENCE</scope>
</reference>
<name>A0A9N9SFX9_PHACE</name>
<evidence type="ECO:0000313" key="2">
    <source>
        <dbReference type="EMBL" id="CAG9815564.1"/>
    </source>
</evidence>
<feature type="compositionally biased region" description="Basic and acidic residues" evidence="1">
    <location>
        <begin position="124"/>
        <end position="135"/>
    </location>
</feature>
<gene>
    <name evidence="2" type="ORF">PHAECO_LOCUS2886</name>
</gene>
<feature type="compositionally biased region" description="Basic and acidic residues" evidence="1">
    <location>
        <begin position="592"/>
        <end position="603"/>
    </location>
</feature>
<organism evidence="2 3">
    <name type="scientific">Phaedon cochleariae</name>
    <name type="common">Mustard beetle</name>
    <dbReference type="NCBI Taxonomy" id="80249"/>
    <lineage>
        <taxon>Eukaryota</taxon>
        <taxon>Metazoa</taxon>
        <taxon>Ecdysozoa</taxon>
        <taxon>Arthropoda</taxon>
        <taxon>Hexapoda</taxon>
        <taxon>Insecta</taxon>
        <taxon>Pterygota</taxon>
        <taxon>Neoptera</taxon>
        <taxon>Endopterygota</taxon>
        <taxon>Coleoptera</taxon>
        <taxon>Polyphaga</taxon>
        <taxon>Cucujiformia</taxon>
        <taxon>Chrysomeloidea</taxon>
        <taxon>Chrysomelidae</taxon>
        <taxon>Chrysomelinae</taxon>
        <taxon>Chrysomelini</taxon>
        <taxon>Phaedon</taxon>
    </lineage>
</organism>
<evidence type="ECO:0000313" key="3">
    <source>
        <dbReference type="Proteomes" id="UP001153737"/>
    </source>
</evidence>
<feature type="region of interest" description="Disordered" evidence="1">
    <location>
        <begin position="954"/>
        <end position="976"/>
    </location>
</feature>
<feature type="compositionally biased region" description="Basic and acidic residues" evidence="1">
    <location>
        <begin position="570"/>
        <end position="583"/>
    </location>
</feature>
<dbReference type="OrthoDB" id="6431454at2759"/>